<dbReference type="EMBL" id="JBFNXX010000211">
    <property type="protein sequence ID" value="MEW9922596.1"/>
    <property type="molecule type" value="Genomic_DNA"/>
</dbReference>
<evidence type="ECO:0000259" key="1">
    <source>
        <dbReference type="Pfam" id="PF14231"/>
    </source>
</evidence>
<dbReference type="Proteomes" id="UP001556098">
    <property type="component" value="Unassembled WGS sequence"/>
</dbReference>
<comment type="caution">
    <text evidence="2">The sequence shown here is derived from an EMBL/GenBank/DDBJ whole genome shotgun (WGS) entry which is preliminary data.</text>
</comment>
<reference evidence="2 3" key="1">
    <citation type="submission" date="2024-07" db="EMBL/GenBank/DDBJ databases">
        <title>Marimonas sp.nov., isolated from tidal-flat sediment.</title>
        <authorList>
            <person name="Jayan J.N."/>
            <person name="Lee S.S."/>
        </authorList>
    </citation>
    <scope>NUCLEOTIDE SEQUENCE [LARGE SCALE GENOMIC DNA]</scope>
    <source>
        <strain evidence="2 3">MJW-29</strain>
    </source>
</reference>
<keyword evidence="3" id="KW-1185">Reference proteome</keyword>
<dbReference type="Pfam" id="PF14231">
    <property type="entry name" value="GXWXG"/>
    <property type="match status" value="1"/>
</dbReference>
<protein>
    <submittedName>
        <fullName evidence="2">GXWXG domain-containing protein</fullName>
    </submittedName>
</protein>
<name>A0ABV3RU96_9RHOB</name>
<feature type="non-terminal residue" evidence="2">
    <location>
        <position position="1"/>
    </location>
</feature>
<dbReference type="Gene3D" id="2.40.128.580">
    <property type="entry name" value="GXWXG domain"/>
    <property type="match status" value="1"/>
</dbReference>
<dbReference type="RefSeq" id="WP_367880270.1">
    <property type="nucleotide sequence ID" value="NZ_JBFNXX010000211.1"/>
</dbReference>
<accession>A0ABV3RU96</accession>
<proteinExistence type="predicted"/>
<feature type="non-terminal residue" evidence="2">
    <location>
        <position position="83"/>
    </location>
</feature>
<evidence type="ECO:0000313" key="3">
    <source>
        <dbReference type="Proteomes" id="UP001556098"/>
    </source>
</evidence>
<feature type="domain" description="GXWXG" evidence="1">
    <location>
        <begin position="1"/>
        <end position="49"/>
    </location>
</feature>
<organism evidence="2 3">
    <name type="scientific">Sulfitobacter sediminis</name>
    <dbReference type="NCBI Taxonomy" id="3234186"/>
    <lineage>
        <taxon>Bacteria</taxon>
        <taxon>Pseudomonadati</taxon>
        <taxon>Pseudomonadota</taxon>
        <taxon>Alphaproteobacteria</taxon>
        <taxon>Rhodobacterales</taxon>
        <taxon>Roseobacteraceae</taxon>
        <taxon>Sulfitobacter</taxon>
    </lineage>
</organism>
<gene>
    <name evidence="2" type="ORF">AB2B41_23675</name>
</gene>
<sequence length="83" mass="9269">DTLGTVSVEEMLGRWRGEGIDTGHDLDGMLEAARWHGKDYERPDEGFPQVHYGPFAGRYCINPAQLPIRLCAPLPAKSDLFNL</sequence>
<evidence type="ECO:0000313" key="2">
    <source>
        <dbReference type="EMBL" id="MEW9922596.1"/>
    </source>
</evidence>
<dbReference type="InterPro" id="IPR025951">
    <property type="entry name" value="GXWXG_dom"/>
</dbReference>